<name>A0AAE4W8T3_AGRVI</name>
<feature type="transmembrane region" description="Helical" evidence="6">
    <location>
        <begin position="12"/>
        <end position="32"/>
    </location>
</feature>
<dbReference type="InterPro" id="IPR004089">
    <property type="entry name" value="MCPsignal_dom"/>
</dbReference>
<dbReference type="Pfam" id="PF00015">
    <property type="entry name" value="MCPsignal"/>
    <property type="match status" value="1"/>
</dbReference>
<evidence type="ECO:0000259" key="8">
    <source>
        <dbReference type="PROSITE" id="PS50885"/>
    </source>
</evidence>
<dbReference type="InterPro" id="IPR051310">
    <property type="entry name" value="MCP_chemotaxis"/>
</dbReference>
<dbReference type="PANTHER" id="PTHR43531">
    <property type="entry name" value="PROTEIN ICFG"/>
    <property type="match status" value="1"/>
</dbReference>
<feature type="coiled-coil region" evidence="5">
    <location>
        <begin position="166"/>
        <end position="198"/>
    </location>
</feature>
<keyword evidence="4" id="KW-0807">Transducer</keyword>
<comment type="caution">
    <text evidence="9">The sequence shown here is derived from an EMBL/GenBank/DDBJ whole genome shotgun (WGS) entry which is preliminary data.</text>
</comment>
<feature type="transmembrane region" description="Helical" evidence="6">
    <location>
        <begin position="96"/>
        <end position="122"/>
    </location>
</feature>
<dbReference type="FunFam" id="1.10.287.950:FF:000001">
    <property type="entry name" value="Methyl-accepting chemotaxis sensory transducer"/>
    <property type="match status" value="1"/>
</dbReference>
<keyword evidence="6" id="KW-0472">Membrane</keyword>
<feature type="transmembrane region" description="Helical" evidence="6">
    <location>
        <begin position="142"/>
        <end position="166"/>
    </location>
</feature>
<dbReference type="Gene3D" id="1.10.287.950">
    <property type="entry name" value="Methyl-accepting chemotaxis protein"/>
    <property type="match status" value="1"/>
</dbReference>
<organism evidence="9 10">
    <name type="scientific">Agrobacterium vitis</name>
    <name type="common">Rhizobium vitis</name>
    <dbReference type="NCBI Taxonomy" id="373"/>
    <lineage>
        <taxon>Bacteria</taxon>
        <taxon>Pseudomonadati</taxon>
        <taxon>Pseudomonadota</taxon>
        <taxon>Alphaproteobacteria</taxon>
        <taxon>Hyphomicrobiales</taxon>
        <taxon>Rhizobiaceae</taxon>
        <taxon>Rhizobium/Agrobacterium group</taxon>
        <taxon>Agrobacterium</taxon>
    </lineage>
</organism>
<evidence type="ECO:0000313" key="10">
    <source>
        <dbReference type="Proteomes" id="UP000436692"/>
    </source>
</evidence>
<dbReference type="SMART" id="SM00283">
    <property type="entry name" value="MA"/>
    <property type="match status" value="1"/>
</dbReference>
<dbReference type="InterPro" id="IPR003660">
    <property type="entry name" value="HAMP_dom"/>
</dbReference>
<dbReference type="AlphaFoldDB" id="A0AAE4W8T3"/>
<dbReference type="SUPFAM" id="SSF58104">
    <property type="entry name" value="Methyl-accepting chemotaxis protein (MCP) signaling domain"/>
    <property type="match status" value="1"/>
</dbReference>
<dbReference type="CDD" id="cd11386">
    <property type="entry name" value="MCP_signal"/>
    <property type="match status" value="1"/>
</dbReference>
<dbReference type="Proteomes" id="UP000436692">
    <property type="component" value="Unassembled WGS sequence"/>
</dbReference>
<dbReference type="RefSeq" id="WP_156546950.1">
    <property type="nucleotide sequence ID" value="NZ_JABAEJ010000001.1"/>
</dbReference>
<accession>A0AAE4W8T3</accession>
<dbReference type="GO" id="GO:0007165">
    <property type="term" value="P:signal transduction"/>
    <property type="evidence" value="ECO:0007669"/>
    <property type="project" value="UniProtKB-KW"/>
</dbReference>
<keyword evidence="5" id="KW-0175">Coiled coil</keyword>
<sequence length="535" mass="57911">MNALLDLRRKIAPGIITMVWINAALVAIAAILHEQSQALLDIGISLAMALLCLFFWRQDKTGSQTMMATAIANAVLVAMLVYEFRGSSLQIDMHMYFFAVLAISAMWIYLPAIIAFSLVVAIHHTAFYFVVPFAVFPGSSDFSRVILHAAILIFETAALAILIHILTSSTRKAEDLTLKAQEAQAASEALRMDNLKMQTQAAEERILTFETAEKDANAKLKQATLGLEQALTRLAKGELNFRLDEPFDQQFEGLRHHLNDTIQQFGHVLSSVVDTVVIIDDNSREIASGANDLSRRTESQAATLEETAASLDVLTSNIQQSTDNTLKAHAMANKATENAVQSSTVVTEAEDAMRRIEESSGKISSIISVIDEIAFQTNLLALNAGVEAARAGEAGKGFAVVAQEVRELAQRSAQAAREIKQLIAASSSEVDNGVRLVRNTGSTLQSISSNIQEIGILIGSIAASAKDQSSGLKDINSAVSQMDQTTQQNAAMVEQTTAASSAMASQAQQLKRMVEHFSLPRQTRKTQAAHLRLSA</sequence>
<keyword evidence="2" id="KW-0145">Chemotaxis</keyword>
<evidence type="ECO:0000256" key="2">
    <source>
        <dbReference type="ARBA" id="ARBA00022500"/>
    </source>
</evidence>
<evidence type="ECO:0000259" key="7">
    <source>
        <dbReference type="PROSITE" id="PS50111"/>
    </source>
</evidence>
<reference evidence="9 10" key="1">
    <citation type="submission" date="2019-12" db="EMBL/GenBank/DDBJ databases">
        <title>Whole-genome sequencing of Allorhizobium vitis.</title>
        <authorList>
            <person name="Gan H.M."/>
            <person name="Szegedi E."/>
            <person name="Burr T."/>
            <person name="Savka M.A."/>
        </authorList>
    </citation>
    <scope>NUCLEOTIDE SEQUENCE [LARGE SCALE GENOMIC DNA]</scope>
    <source>
        <strain evidence="9 10">CG989</strain>
    </source>
</reference>
<keyword evidence="6" id="KW-0812">Transmembrane</keyword>
<dbReference type="GO" id="GO:0016020">
    <property type="term" value="C:membrane"/>
    <property type="evidence" value="ECO:0007669"/>
    <property type="project" value="UniProtKB-SubCell"/>
</dbReference>
<evidence type="ECO:0000256" key="6">
    <source>
        <dbReference type="SAM" id="Phobius"/>
    </source>
</evidence>
<evidence type="ECO:0000256" key="4">
    <source>
        <dbReference type="PROSITE-ProRule" id="PRU00284"/>
    </source>
</evidence>
<keyword evidence="6" id="KW-1133">Transmembrane helix</keyword>
<evidence type="ECO:0000256" key="3">
    <source>
        <dbReference type="ARBA" id="ARBA00029447"/>
    </source>
</evidence>
<feature type="domain" description="HAMP" evidence="8">
    <location>
        <begin position="218"/>
        <end position="270"/>
    </location>
</feature>
<comment type="similarity">
    <text evidence="3">Belongs to the methyl-accepting chemotaxis (MCP) protein family.</text>
</comment>
<dbReference type="PANTHER" id="PTHR43531:SF11">
    <property type="entry name" value="METHYL-ACCEPTING CHEMOTAXIS PROTEIN 3"/>
    <property type="match status" value="1"/>
</dbReference>
<comment type="subcellular location">
    <subcellularLocation>
        <location evidence="1">Membrane</location>
    </subcellularLocation>
</comment>
<proteinExistence type="inferred from homology"/>
<gene>
    <name evidence="9" type="ORF">GOZ95_00890</name>
</gene>
<feature type="transmembrane region" description="Helical" evidence="6">
    <location>
        <begin position="62"/>
        <end position="84"/>
    </location>
</feature>
<evidence type="ECO:0000256" key="1">
    <source>
        <dbReference type="ARBA" id="ARBA00004370"/>
    </source>
</evidence>
<protein>
    <submittedName>
        <fullName evidence="9">Methyl-accepting chemotaxis protein</fullName>
    </submittedName>
</protein>
<dbReference type="EMBL" id="WPHM01000001">
    <property type="protein sequence ID" value="MUZ56007.1"/>
    <property type="molecule type" value="Genomic_DNA"/>
</dbReference>
<evidence type="ECO:0000313" key="9">
    <source>
        <dbReference type="EMBL" id="MUZ56007.1"/>
    </source>
</evidence>
<dbReference type="PROSITE" id="PS50111">
    <property type="entry name" value="CHEMOTAXIS_TRANSDUC_2"/>
    <property type="match status" value="1"/>
</dbReference>
<evidence type="ECO:0000256" key="5">
    <source>
        <dbReference type="SAM" id="Coils"/>
    </source>
</evidence>
<dbReference type="GO" id="GO:0006935">
    <property type="term" value="P:chemotaxis"/>
    <property type="evidence" value="ECO:0007669"/>
    <property type="project" value="UniProtKB-KW"/>
</dbReference>
<dbReference type="PROSITE" id="PS50885">
    <property type="entry name" value="HAMP"/>
    <property type="match status" value="1"/>
</dbReference>
<feature type="domain" description="Methyl-accepting transducer" evidence="7">
    <location>
        <begin position="275"/>
        <end position="504"/>
    </location>
</feature>
<feature type="transmembrane region" description="Helical" evidence="6">
    <location>
        <begin position="39"/>
        <end position="56"/>
    </location>
</feature>